<sequence>MPEHWSYLTRYLTVDGILLFEQNRSGKERSGRSLHSLASSCSLARYSAKTLFEFGITPFTTREYFRIPFDLIASKAYK</sequence>
<accession>E4WQA5</accession>
<dbReference type="Proteomes" id="UP000001307">
    <property type="component" value="Unassembled WGS sequence"/>
</dbReference>
<organism evidence="1">
    <name type="scientific">Oikopleura dioica</name>
    <name type="common">Tunicate</name>
    <dbReference type="NCBI Taxonomy" id="34765"/>
    <lineage>
        <taxon>Eukaryota</taxon>
        <taxon>Metazoa</taxon>
        <taxon>Chordata</taxon>
        <taxon>Tunicata</taxon>
        <taxon>Appendicularia</taxon>
        <taxon>Copelata</taxon>
        <taxon>Oikopleuridae</taxon>
        <taxon>Oikopleura</taxon>
    </lineage>
</organism>
<proteinExistence type="predicted"/>
<dbReference type="EMBL" id="FN653015">
    <property type="protein sequence ID" value="CBY20089.1"/>
    <property type="molecule type" value="Genomic_DNA"/>
</dbReference>
<keyword evidence="2" id="KW-1185">Reference proteome</keyword>
<dbReference type="InParanoid" id="E4WQA5"/>
<protein>
    <submittedName>
        <fullName evidence="1">Uncharacterized protein</fullName>
    </submittedName>
</protein>
<reference evidence="1" key="1">
    <citation type="journal article" date="2010" name="Science">
        <title>Plasticity of animal genome architecture unmasked by rapid evolution of a pelagic tunicate.</title>
        <authorList>
            <person name="Denoeud F."/>
            <person name="Henriet S."/>
            <person name="Mungpakdee S."/>
            <person name="Aury J.M."/>
            <person name="Da Silva C."/>
            <person name="Brinkmann H."/>
            <person name="Mikhaleva J."/>
            <person name="Olsen L.C."/>
            <person name="Jubin C."/>
            <person name="Canestro C."/>
            <person name="Bouquet J.M."/>
            <person name="Danks G."/>
            <person name="Poulain J."/>
            <person name="Campsteijn C."/>
            <person name="Adamski M."/>
            <person name="Cross I."/>
            <person name="Yadetie F."/>
            <person name="Muffato M."/>
            <person name="Louis A."/>
            <person name="Butcher S."/>
            <person name="Tsagkogeorga G."/>
            <person name="Konrad A."/>
            <person name="Singh S."/>
            <person name="Jensen M.F."/>
            <person name="Cong E.H."/>
            <person name="Eikeseth-Otteraa H."/>
            <person name="Noel B."/>
            <person name="Anthouard V."/>
            <person name="Porcel B.M."/>
            <person name="Kachouri-Lafond R."/>
            <person name="Nishino A."/>
            <person name="Ugolini M."/>
            <person name="Chourrout P."/>
            <person name="Nishida H."/>
            <person name="Aasland R."/>
            <person name="Huzurbazar S."/>
            <person name="Westhof E."/>
            <person name="Delsuc F."/>
            <person name="Lehrach H."/>
            <person name="Reinhardt R."/>
            <person name="Weissenbach J."/>
            <person name="Roy S.W."/>
            <person name="Artiguenave F."/>
            <person name="Postlethwait J.H."/>
            <person name="Manak J.R."/>
            <person name="Thompson E.M."/>
            <person name="Jaillon O."/>
            <person name="Du Pasquier L."/>
            <person name="Boudinot P."/>
            <person name="Liberles D.A."/>
            <person name="Volff J.N."/>
            <person name="Philippe H."/>
            <person name="Lenhard B."/>
            <person name="Roest Crollius H."/>
            <person name="Wincker P."/>
            <person name="Chourrout D."/>
        </authorList>
    </citation>
    <scope>NUCLEOTIDE SEQUENCE [LARGE SCALE GENOMIC DNA]</scope>
</reference>
<evidence type="ECO:0000313" key="2">
    <source>
        <dbReference type="Proteomes" id="UP000001307"/>
    </source>
</evidence>
<gene>
    <name evidence="1" type="ORF">GSOID_T00000072001</name>
</gene>
<evidence type="ECO:0000313" key="1">
    <source>
        <dbReference type="EMBL" id="CBY20089.1"/>
    </source>
</evidence>
<name>E4WQA5_OIKDI</name>
<dbReference type="AlphaFoldDB" id="E4WQA5"/>